<gene>
    <name evidence="2" type="ORF">AAME72_09735</name>
</gene>
<evidence type="ECO:0000259" key="1">
    <source>
        <dbReference type="SMART" id="SM00829"/>
    </source>
</evidence>
<dbReference type="SMART" id="SM00829">
    <property type="entry name" value="PKS_ER"/>
    <property type="match status" value="1"/>
</dbReference>
<dbReference type="Gene3D" id="3.90.180.10">
    <property type="entry name" value="Medium-chain alcohol dehydrogenases, catalytic domain"/>
    <property type="match status" value="1"/>
</dbReference>
<dbReference type="PANTHER" id="PTHR43482:SF1">
    <property type="entry name" value="PROTEIN AST1-RELATED"/>
    <property type="match status" value="1"/>
</dbReference>
<dbReference type="PANTHER" id="PTHR43482">
    <property type="entry name" value="PROTEIN AST1-RELATED"/>
    <property type="match status" value="1"/>
</dbReference>
<dbReference type="EMBL" id="CP157390">
    <property type="protein sequence ID" value="XBM50135.1"/>
    <property type="molecule type" value="Genomic_DNA"/>
</dbReference>
<dbReference type="InterPro" id="IPR011032">
    <property type="entry name" value="GroES-like_sf"/>
</dbReference>
<dbReference type="AlphaFoldDB" id="A0AAU7GIF9"/>
<dbReference type="InterPro" id="IPR052585">
    <property type="entry name" value="Lipid_raft_assoc_Zn_ADH"/>
</dbReference>
<sequence length="333" mass="34384">MAAAGGAAGEDARRSVRVVRFGDPSGVVLARERVRAPRGNDVVVAVTHASLGATDVLARRGGYVFQPVPGFVTGYDFVGVLESESAVSVALGLRAGMRVAGVLPRMGSHTTLLVVSPTLLVAVPDGLDPASAAVAPLDAVTAALALQLAGPAPRILIQGVSGPVGSIAAQLAERAGRTVVGTASSPVDGVATIDYRDPDWPARAVEAAGGPFGAAIDHTGSPRVAETLSPDGTLVHTAFAGRRGHERGDSLRGSARAAVARHPRERVCSVPFFVLRHRPAYRRMLSGLLADVAEGRLRSARPQTFALDEVWDAHRAAEGAEPGRKVVLELRAG</sequence>
<proteinExistence type="predicted"/>
<dbReference type="GO" id="GO:0016491">
    <property type="term" value="F:oxidoreductase activity"/>
    <property type="evidence" value="ECO:0007669"/>
    <property type="project" value="InterPro"/>
</dbReference>
<evidence type="ECO:0000313" key="2">
    <source>
        <dbReference type="EMBL" id="XBM50135.1"/>
    </source>
</evidence>
<protein>
    <submittedName>
        <fullName evidence="2">Zinc-binding dehydrogenase</fullName>
    </submittedName>
</protein>
<organism evidence="2">
    <name type="scientific">Leifsonia sp. NPDC080035</name>
    <dbReference type="NCBI Taxonomy" id="3143936"/>
    <lineage>
        <taxon>Bacteria</taxon>
        <taxon>Bacillati</taxon>
        <taxon>Actinomycetota</taxon>
        <taxon>Actinomycetes</taxon>
        <taxon>Micrococcales</taxon>
        <taxon>Microbacteriaceae</taxon>
        <taxon>Leifsonia</taxon>
    </lineage>
</organism>
<feature type="domain" description="Enoyl reductase (ER)" evidence="1">
    <location>
        <begin position="22"/>
        <end position="328"/>
    </location>
</feature>
<dbReference type="Pfam" id="PF13602">
    <property type="entry name" value="ADH_zinc_N_2"/>
    <property type="match status" value="1"/>
</dbReference>
<name>A0AAU7GIF9_9MICO</name>
<dbReference type="SUPFAM" id="SSF50129">
    <property type="entry name" value="GroES-like"/>
    <property type="match status" value="1"/>
</dbReference>
<dbReference type="InterPro" id="IPR036291">
    <property type="entry name" value="NAD(P)-bd_dom_sf"/>
</dbReference>
<dbReference type="InterPro" id="IPR020843">
    <property type="entry name" value="ER"/>
</dbReference>
<reference evidence="2" key="1">
    <citation type="submission" date="2024-05" db="EMBL/GenBank/DDBJ databases">
        <title>The Natural Products Discovery Center: Release of the First 8490 Sequenced Strains for Exploring Actinobacteria Biosynthetic Diversity.</title>
        <authorList>
            <person name="Kalkreuter E."/>
            <person name="Kautsar S.A."/>
            <person name="Yang D."/>
            <person name="Bader C.D."/>
            <person name="Teijaro C.N."/>
            <person name="Fluegel L."/>
            <person name="Davis C.M."/>
            <person name="Simpson J.R."/>
            <person name="Lauterbach L."/>
            <person name="Steele A.D."/>
            <person name="Gui C."/>
            <person name="Meng S."/>
            <person name="Li G."/>
            <person name="Viehrig K."/>
            <person name="Ye F."/>
            <person name="Su P."/>
            <person name="Kiefer A.F."/>
            <person name="Nichols A."/>
            <person name="Cepeda A.J."/>
            <person name="Yan W."/>
            <person name="Fan B."/>
            <person name="Jiang Y."/>
            <person name="Adhikari A."/>
            <person name="Zheng C.-J."/>
            <person name="Schuster L."/>
            <person name="Cowan T.M."/>
            <person name="Smanski M.J."/>
            <person name="Chevrette M.G."/>
            <person name="de Carvalho L.P.S."/>
            <person name="Shen B."/>
        </authorList>
    </citation>
    <scope>NUCLEOTIDE SEQUENCE</scope>
    <source>
        <strain evidence="2">NPDC080035</strain>
    </source>
</reference>
<dbReference type="SUPFAM" id="SSF51735">
    <property type="entry name" value="NAD(P)-binding Rossmann-fold domains"/>
    <property type="match status" value="1"/>
</dbReference>
<accession>A0AAU7GIF9</accession>
<dbReference type="RefSeq" id="WP_348790045.1">
    <property type="nucleotide sequence ID" value="NZ_CP157390.1"/>
</dbReference>
<dbReference type="Gene3D" id="3.40.50.720">
    <property type="entry name" value="NAD(P)-binding Rossmann-like Domain"/>
    <property type="match status" value="1"/>
</dbReference>